<sequence>MLIGTRGFFNNSNKFLHQPMLILSNEGVDCIKDGYLVYSKNRIYVQFIQTKWTG</sequence>
<reference evidence="1 2" key="1">
    <citation type="submission" date="2012-10" db="EMBL/GenBank/DDBJ databases">
        <authorList>
            <person name="Harkins D.M."/>
            <person name="Durkin A.S."/>
            <person name="Brinkac L.M."/>
            <person name="Haft D.H."/>
            <person name="Selengut J.D."/>
            <person name="Sanka R."/>
            <person name="DePew J."/>
            <person name="Purushe J."/>
            <person name="Chanthongthip A."/>
            <person name="Lattana O."/>
            <person name="Phetsouvanh R."/>
            <person name="Newton P.N."/>
            <person name="Vinetz J.M."/>
            <person name="Sutton G.G."/>
            <person name="Nierman W.C."/>
            <person name="Fouts D.E."/>
        </authorList>
    </citation>
    <scope>NUCLEOTIDE SEQUENCE [LARGE SCALE GENOMIC DNA]</scope>
    <source>
        <strain evidence="1 2">UI 12758</strain>
    </source>
</reference>
<evidence type="ECO:0000313" key="2">
    <source>
        <dbReference type="Proteomes" id="UP000001340"/>
    </source>
</evidence>
<accession>A0A0E2D6P1</accession>
<organism evidence="1 2">
    <name type="scientific">Leptospira interrogans str. UI 12758</name>
    <dbReference type="NCBI Taxonomy" id="1049938"/>
    <lineage>
        <taxon>Bacteria</taxon>
        <taxon>Pseudomonadati</taxon>
        <taxon>Spirochaetota</taxon>
        <taxon>Spirochaetia</taxon>
        <taxon>Leptospirales</taxon>
        <taxon>Leptospiraceae</taxon>
        <taxon>Leptospira</taxon>
    </lineage>
</organism>
<evidence type="ECO:0000313" key="1">
    <source>
        <dbReference type="EMBL" id="EKR55645.1"/>
    </source>
</evidence>
<comment type="caution">
    <text evidence="1">The sequence shown here is derived from an EMBL/GenBank/DDBJ whole genome shotgun (WGS) entry which is preliminary data.</text>
</comment>
<gene>
    <name evidence="1" type="ORF">LEP1GSC105_2296</name>
</gene>
<dbReference type="Proteomes" id="UP000001340">
    <property type="component" value="Unassembled WGS sequence"/>
</dbReference>
<name>A0A0E2D6P1_LEPIR</name>
<dbReference type="AlphaFoldDB" id="A0A0E2D6P1"/>
<dbReference type="EMBL" id="AHNR02000028">
    <property type="protein sequence ID" value="EKR55645.1"/>
    <property type="molecule type" value="Genomic_DNA"/>
</dbReference>
<proteinExistence type="predicted"/>
<protein>
    <submittedName>
        <fullName evidence="1">Uncharacterized protein</fullName>
    </submittedName>
</protein>